<dbReference type="PANTHER" id="PTHR33116">
    <property type="entry name" value="REVERSE TRANSCRIPTASE ZINC-BINDING DOMAIN-CONTAINING PROTEIN-RELATED-RELATED"/>
    <property type="match status" value="1"/>
</dbReference>
<reference evidence="1 2" key="1">
    <citation type="journal article" date="2018" name="PLoS Genet.">
        <title>Population sequencing reveals clonal diversity and ancestral inbreeding in the grapevine cultivar Chardonnay.</title>
        <authorList>
            <person name="Roach M.J."/>
            <person name="Johnson D.L."/>
            <person name="Bohlmann J."/>
            <person name="van Vuuren H.J."/>
            <person name="Jones S.J."/>
            <person name="Pretorius I.S."/>
            <person name="Schmidt S.A."/>
            <person name="Borneman A.R."/>
        </authorList>
    </citation>
    <scope>NUCLEOTIDE SEQUENCE [LARGE SCALE GENOMIC DNA]</scope>
    <source>
        <strain evidence="2">cv. Chardonnay</strain>
        <tissue evidence="1">Leaf</tissue>
    </source>
</reference>
<evidence type="ECO:0000313" key="1">
    <source>
        <dbReference type="EMBL" id="RVX20613.1"/>
    </source>
</evidence>
<dbReference type="AlphaFoldDB" id="A0A438KHC7"/>
<dbReference type="Proteomes" id="UP000288805">
    <property type="component" value="Unassembled WGS sequence"/>
</dbReference>
<evidence type="ECO:0000313" key="2">
    <source>
        <dbReference type="Proteomes" id="UP000288805"/>
    </source>
</evidence>
<accession>A0A438KHC7</accession>
<proteinExistence type="predicted"/>
<dbReference type="EMBL" id="QGNW01000006">
    <property type="protein sequence ID" value="RVX20613.1"/>
    <property type="molecule type" value="Genomic_DNA"/>
</dbReference>
<gene>
    <name evidence="1" type="ORF">CK203_002701</name>
</gene>
<comment type="caution">
    <text evidence="1">The sequence shown here is derived from an EMBL/GenBank/DDBJ whole genome shotgun (WGS) entry which is preliminary data.</text>
</comment>
<name>A0A438KHC7_VITVI</name>
<protein>
    <recommendedName>
        <fullName evidence="3">Reverse transcriptase domain-containing protein</fullName>
    </recommendedName>
</protein>
<dbReference type="PANTHER" id="PTHR33116:SF78">
    <property type="entry name" value="OS12G0587133 PROTEIN"/>
    <property type="match status" value="1"/>
</dbReference>
<evidence type="ECO:0008006" key="3">
    <source>
        <dbReference type="Google" id="ProtNLM"/>
    </source>
</evidence>
<sequence length="189" mass="21256">MEALSCLLKRAVAGGFLSGCQVKGRFGEGIQISHLLFIDNTSEFCKASHDEITYLCWLLMWFEAISGLRINLEKSELIPVGRVENLDDLLDELGCKMGSPPFSYLGLPLGAPFKYTVAWDGVEEQFHKRVVRLRLEQIQRNFVWGGGVLEHKPHLVNGVGILRIREVPCGIELSMVGMRKQEGGEQLRR</sequence>
<organism evidence="1 2">
    <name type="scientific">Vitis vinifera</name>
    <name type="common">Grape</name>
    <dbReference type="NCBI Taxonomy" id="29760"/>
    <lineage>
        <taxon>Eukaryota</taxon>
        <taxon>Viridiplantae</taxon>
        <taxon>Streptophyta</taxon>
        <taxon>Embryophyta</taxon>
        <taxon>Tracheophyta</taxon>
        <taxon>Spermatophyta</taxon>
        <taxon>Magnoliopsida</taxon>
        <taxon>eudicotyledons</taxon>
        <taxon>Gunneridae</taxon>
        <taxon>Pentapetalae</taxon>
        <taxon>rosids</taxon>
        <taxon>Vitales</taxon>
        <taxon>Vitaceae</taxon>
        <taxon>Viteae</taxon>
        <taxon>Vitis</taxon>
    </lineage>
</organism>